<protein>
    <submittedName>
        <fullName evidence="2">Uncharacterized protein</fullName>
    </submittedName>
</protein>
<proteinExistence type="predicted"/>
<sequence>MDTATTRFSQLLMRPAAPRHSSVSWRRIRVVGQLQSAHTSRLEPAAVAVRKQDAIFSGNLEQTRCTRHACRYGIRRDAPVLGANSPPSPRGIWGRKRAAHPTLRTRSTLGTETPRPNMNACGGRG</sequence>
<dbReference type="AlphaFoldDB" id="A0A9P6GSG7"/>
<reference evidence="2" key="1">
    <citation type="journal article" date="2020" name="Mol. Plant Microbe Interact.">
        <title>Genome Sequence of the Biocontrol Agent Coniothyrium minitans strain Conio (IMI 134523).</title>
        <authorList>
            <person name="Patel D."/>
            <person name="Shittu T.A."/>
            <person name="Baroncelli R."/>
            <person name="Muthumeenakshi S."/>
            <person name="Osborne T.H."/>
            <person name="Janganan T.K."/>
            <person name="Sreenivasaprasad S."/>
        </authorList>
    </citation>
    <scope>NUCLEOTIDE SEQUENCE</scope>
    <source>
        <strain evidence="2">Conio</strain>
    </source>
</reference>
<accession>A0A9P6GSG7</accession>
<dbReference type="EMBL" id="WJXW01000001">
    <property type="protein sequence ID" value="KAF9740536.1"/>
    <property type="molecule type" value="Genomic_DNA"/>
</dbReference>
<dbReference type="Proteomes" id="UP000756921">
    <property type="component" value="Unassembled WGS sequence"/>
</dbReference>
<organism evidence="2 3">
    <name type="scientific">Paraphaeosphaeria minitans</name>
    <dbReference type="NCBI Taxonomy" id="565426"/>
    <lineage>
        <taxon>Eukaryota</taxon>
        <taxon>Fungi</taxon>
        <taxon>Dikarya</taxon>
        <taxon>Ascomycota</taxon>
        <taxon>Pezizomycotina</taxon>
        <taxon>Dothideomycetes</taxon>
        <taxon>Pleosporomycetidae</taxon>
        <taxon>Pleosporales</taxon>
        <taxon>Massarineae</taxon>
        <taxon>Didymosphaeriaceae</taxon>
        <taxon>Paraphaeosphaeria</taxon>
    </lineage>
</organism>
<gene>
    <name evidence="2" type="ORF">PMIN01_00075</name>
</gene>
<keyword evidence="3" id="KW-1185">Reference proteome</keyword>
<name>A0A9P6GSG7_9PLEO</name>
<evidence type="ECO:0000313" key="3">
    <source>
        <dbReference type="Proteomes" id="UP000756921"/>
    </source>
</evidence>
<feature type="region of interest" description="Disordered" evidence="1">
    <location>
        <begin position="78"/>
        <end position="125"/>
    </location>
</feature>
<comment type="caution">
    <text evidence="2">The sequence shown here is derived from an EMBL/GenBank/DDBJ whole genome shotgun (WGS) entry which is preliminary data.</text>
</comment>
<evidence type="ECO:0000256" key="1">
    <source>
        <dbReference type="SAM" id="MobiDB-lite"/>
    </source>
</evidence>
<evidence type="ECO:0000313" key="2">
    <source>
        <dbReference type="EMBL" id="KAF9740536.1"/>
    </source>
</evidence>
<feature type="compositionally biased region" description="Polar residues" evidence="1">
    <location>
        <begin position="104"/>
        <end position="116"/>
    </location>
</feature>